<feature type="signal peptide" evidence="1">
    <location>
        <begin position="1"/>
        <end position="27"/>
    </location>
</feature>
<keyword evidence="3" id="KW-1185">Reference proteome</keyword>
<evidence type="ECO:0000313" key="3">
    <source>
        <dbReference type="Proteomes" id="UP000308092"/>
    </source>
</evidence>
<sequence length="569" mass="63627">MIPHRSTALLTIIVFVALLLVIFSSSSIPVDPESGEVKASGVSKYVPLPKIPSLNNFHLPSFRPSVHTPPELQPNSTSGESKWFSDWAWLNPFSSSITLDENRSVLPPLGHRPFIYTYYEPNKGNNKDEENADAQLLLAWRRAWFAQGFRPIILGPGEAMKNQLYELVQPLKLHKDLETELFRWLAWGHMGDGLLADWRCFPMARYDDPLLTSLRLGTDPAVITRFDRIGNALFAGEKSRINDAVKEAVKKIDENSKSMLDLVPAEFFRNEEPSSLAFYDSNTVLANFPTLAEQSVKSAIAGRLALVELINSHLHSTFQNSFPAGVAVLKPFPEHTTALVEPSLQLAKALAQCPTSPAPSCPPNLRKCHLCDPTKPMQISQPAVYRNTTQVFTIGTLPHPYTLISLQQGSADVSTRHVRRETERDGWLKAVTQEQLGPDLGGSSRAVVFKKAVADIGAIGTSMWTTVESLPAEAARVDAKHEDDSTKPMPNANSIQKGVEKEYEILQVAREILKSKETNRINIKDVAEAWNLADTEVWRFVRAYRARSIVERKKWEEDERDFVGARLKE</sequence>
<dbReference type="PANTHER" id="PTHR42055">
    <property type="entry name" value="YALI0E03476P"/>
    <property type="match status" value="1"/>
</dbReference>
<comment type="caution">
    <text evidence="2">The sequence shown here is derived from an EMBL/GenBank/DDBJ whole genome shotgun (WGS) entry which is preliminary data.</text>
</comment>
<dbReference type="VEuPathDB" id="FungiDB:EYZ11_004232"/>
<keyword evidence="1" id="KW-0732">Signal</keyword>
<name>A0A4S3JLB3_9EURO</name>
<reference evidence="2 3" key="1">
    <citation type="submission" date="2019-03" db="EMBL/GenBank/DDBJ databases">
        <title>The genome sequence of a newly discovered highly antifungal drug resistant Aspergillus species, Aspergillus tanneri NIH 1004.</title>
        <authorList>
            <person name="Mounaud S."/>
            <person name="Singh I."/>
            <person name="Joardar V."/>
            <person name="Pakala S."/>
            <person name="Pakala S."/>
            <person name="Venepally P."/>
            <person name="Hoover J."/>
            <person name="Nierman W."/>
            <person name="Chung J."/>
            <person name="Losada L."/>
        </authorList>
    </citation>
    <scope>NUCLEOTIDE SEQUENCE [LARGE SCALE GENOMIC DNA]</scope>
    <source>
        <strain evidence="2 3">NIH1004</strain>
    </source>
</reference>
<dbReference type="EMBL" id="SOSA01000120">
    <property type="protein sequence ID" value="THC96282.1"/>
    <property type="molecule type" value="Genomic_DNA"/>
</dbReference>
<evidence type="ECO:0000313" key="2">
    <source>
        <dbReference type="EMBL" id="THC96282.1"/>
    </source>
</evidence>
<feature type="chain" id="PRO_5020517096" evidence="1">
    <location>
        <begin position="28"/>
        <end position="569"/>
    </location>
</feature>
<dbReference type="PANTHER" id="PTHR42055:SF1">
    <property type="entry name" value="YALI0E03476P"/>
    <property type="match status" value="1"/>
</dbReference>
<dbReference type="AlphaFoldDB" id="A0A4S3JLB3"/>
<accession>A0A4S3JLB3</accession>
<evidence type="ECO:0000256" key="1">
    <source>
        <dbReference type="SAM" id="SignalP"/>
    </source>
</evidence>
<gene>
    <name evidence="2" type="ORF">EYZ11_004232</name>
</gene>
<proteinExistence type="predicted"/>
<dbReference type="Proteomes" id="UP000308092">
    <property type="component" value="Unassembled WGS sequence"/>
</dbReference>
<organism evidence="2 3">
    <name type="scientific">Aspergillus tanneri</name>
    <dbReference type="NCBI Taxonomy" id="1220188"/>
    <lineage>
        <taxon>Eukaryota</taxon>
        <taxon>Fungi</taxon>
        <taxon>Dikarya</taxon>
        <taxon>Ascomycota</taxon>
        <taxon>Pezizomycotina</taxon>
        <taxon>Eurotiomycetes</taxon>
        <taxon>Eurotiomycetidae</taxon>
        <taxon>Eurotiales</taxon>
        <taxon>Aspergillaceae</taxon>
        <taxon>Aspergillus</taxon>
        <taxon>Aspergillus subgen. Circumdati</taxon>
    </lineage>
</organism>
<protein>
    <submittedName>
        <fullName evidence="2">Uncharacterized protein</fullName>
    </submittedName>
</protein>